<dbReference type="Pfam" id="PF25106">
    <property type="entry name" value="VWA_4"/>
    <property type="match status" value="1"/>
</dbReference>
<dbReference type="SUPFAM" id="SSF53300">
    <property type="entry name" value="vWA-like"/>
    <property type="match status" value="1"/>
</dbReference>
<dbReference type="Gene3D" id="3.40.50.410">
    <property type="entry name" value="von Willebrand factor, type A domain"/>
    <property type="match status" value="1"/>
</dbReference>
<dbReference type="InterPro" id="IPR056861">
    <property type="entry name" value="HMCN1-like_VWA"/>
</dbReference>
<dbReference type="PANTHER" id="PTHR14905">
    <property type="entry name" value="NG37"/>
    <property type="match status" value="1"/>
</dbReference>
<protein>
    <recommendedName>
        <fullName evidence="5">Hemicentin-1-like von Willebrand factor A domain-containing protein</fullName>
    </recommendedName>
</protein>
<evidence type="ECO:0000256" key="2">
    <source>
        <dbReference type="ARBA" id="ARBA00022525"/>
    </source>
</evidence>
<evidence type="ECO:0000256" key="1">
    <source>
        <dbReference type="ARBA" id="ARBA00004613"/>
    </source>
</evidence>
<keyword evidence="7" id="KW-1185">Reference proteome</keyword>
<evidence type="ECO:0000259" key="5">
    <source>
        <dbReference type="Pfam" id="PF25106"/>
    </source>
</evidence>
<organism evidence="6 7">
    <name type="scientific">Junco hyemalis</name>
    <name type="common">Dark-eyed junco</name>
    <dbReference type="NCBI Taxonomy" id="40217"/>
    <lineage>
        <taxon>Eukaryota</taxon>
        <taxon>Metazoa</taxon>
        <taxon>Chordata</taxon>
        <taxon>Craniata</taxon>
        <taxon>Vertebrata</taxon>
        <taxon>Euteleostomi</taxon>
        <taxon>Archelosauria</taxon>
        <taxon>Archosauria</taxon>
        <taxon>Dinosauria</taxon>
        <taxon>Saurischia</taxon>
        <taxon>Theropoda</taxon>
        <taxon>Coelurosauria</taxon>
        <taxon>Aves</taxon>
        <taxon>Neognathae</taxon>
        <taxon>Neoaves</taxon>
        <taxon>Telluraves</taxon>
        <taxon>Australaves</taxon>
        <taxon>Passeriformes</taxon>
        <taxon>Passerellidae</taxon>
        <taxon>Junco</taxon>
    </lineage>
</organism>
<evidence type="ECO:0000313" key="6">
    <source>
        <dbReference type="Ensembl" id="ENSJHYP00000009088.1"/>
    </source>
</evidence>
<evidence type="ECO:0000313" key="7">
    <source>
        <dbReference type="Proteomes" id="UP000694408"/>
    </source>
</evidence>
<feature type="signal peptide" evidence="4">
    <location>
        <begin position="1"/>
        <end position="20"/>
    </location>
</feature>
<dbReference type="AlphaFoldDB" id="A0A8C5IYA7"/>
<name>A0A8C5IYA7_JUNHY</name>
<dbReference type="OMA" id="HVQVGIL"/>
<feature type="domain" description="Hemicentin-1-like von Willebrand factor A" evidence="5">
    <location>
        <begin position="29"/>
        <end position="102"/>
    </location>
</feature>
<dbReference type="InterPro" id="IPR036465">
    <property type="entry name" value="vWFA_dom_sf"/>
</dbReference>
<dbReference type="PANTHER" id="PTHR14905:SF7">
    <property type="entry name" value="VON WILLEBRAND FACTOR A DOMAIN-CONTAINING PROTEIN 7"/>
    <property type="match status" value="1"/>
</dbReference>
<comment type="subcellular location">
    <subcellularLocation>
        <location evidence="1">Secreted</location>
    </subcellularLocation>
</comment>
<sequence length="125" mass="13448">MPPHGGMLVALCTLLALGAAETPPGWATLAFVFDVTGSMYDDLVQVMDGASRILERTRSRSTKPISNYALVPFHDPEVGPVTLTTDPQLFQQRLRELHVQVGKPSGSDPYFLLSLFAGFQGTSAG</sequence>
<keyword evidence="2" id="KW-0964">Secreted</keyword>
<evidence type="ECO:0000256" key="4">
    <source>
        <dbReference type="SAM" id="SignalP"/>
    </source>
</evidence>
<reference evidence="6" key="1">
    <citation type="submission" date="2025-08" db="UniProtKB">
        <authorList>
            <consortium name="Ensembl"/>
        </authorList>
    </citation>
    <scope>IDENTIFICATION</scope>
</reference>
<evidence type="ECO:0000256" key="3">
    <source>
        <dbReference type="ARBA" id="ARBA00022729"/>
    </source>
</evidence>
<keyword evidence="3 4" id="KW-0732">Signal</keyword>
<reference evidence="6" key="2">
    <citation type="submission" date="2025-09" db="UniProtKB">
        <authorList>
            <consortium name="Ensembl"/>
        </authorList>
    </citation>
    <scope>IDENTIFICATION</scope>
</reference>
<dbReference type="Ensembl" id="ENSJHYT00000011037.1">
    <property type="protein sequence ID" value="ENSJHYP00000009088.1"/>
    <property type="gene ID" value="ENSJHYG00000007203.1"/>
</dbReference>
<feature type="chain" id="PRO_5034283084" description="Hemicentin-1-like von Willebrand factor A domain-containing protein" evidence="4">
    <location>
        <begin position="21"/>
        <end position="125"/>
    </location>
</feature>
<proteinExistence type="predicted"/>
<dbReference type="InterPro" id="IPR052577">
    <property type="entry name" value="VWA7"/>
</dbReference>
<dbReference type="Proteomes" id="UP000694408">
    <property type="component" value="Unplaced"/>
</dbReference>
<accession>A0A8C5IYA7</accession>